<evidence type="ECO:0000313" key="3">
    <source>
        <dbReference type="Proteomes" id="UP000076962"/>
    </source>
</evidence>
<proteinExistence type="predicted"/>
<comment type="caution">
    <text evidence="2">The sequence shown here is derived from an EMBL/GenBank/DDBJ whole genome shotgun (WGS) entry which is preliminary data.</text>
</comment>
<organism evidence="2 3">
    <name type="scientific">Candidatus Thiomargarita nelsonii</name>
    <dbReference type="NCBI Taxonomy" id="1003181"/>
    <lineage>
        <taxon>Bacteria</taxon>
        <taxon>Pseudomonadati</taxon>
        <taxon>Pseudomonadota</taxon>
        <taxon>Gammaproteobacteria</taxon>
        <taxon>Thiotrichales</taxon>
        <taxon>Thiotrichaceae</taxon>
        <taxon>Thiomargarita</taxon>
    </lineage>
</organism>
<dbReference type="EMBL" id="LUTY01000929">
    <property type="protein sequence ID" value="OAD22465.1"/>
    <property type="molecule type" value="Genomic_DNA"/>
</dbReference>
<evidence type="ECO:0000256" key="1">
    <source>
        <dbReference type="SAM" id="Phobius"/>
    </source>
</evidence>
<keyword evidence="1" id="KW-1133">Transmembrane helix</keyword>
<feature type="transmembrane region" description="Helical" evidence="1">
    <location>
        <begin position="38"/>
        <end position="56"/>
    </location>
</feature>
<evidence type="ECO:0000313" key="2">
    <source>
        <dbReference type="EMBL" id="OAD22465.1"/>
    </source>
</evidence>
<keyword evidence="3" id="KW-1185">Reference proteome</keyword>
<name>A0A176S378_9GAMM</name>
<sequence length="286" mass="33413">MIAAVAFILWHGFWRWMVPGIIYLILIAYIFGLIKQSIEYRILALIALGVLFLVPLGSRDSIYNAIYAMWIALPIALLFFIQHTTITIRHWKWSSESFNYAKVLILATLLLSSVAQAMSYTYRDSKNRLEMTAMVEHPLLTGVLTTNERAKVMQELLDELQKYVKPSDVILAYEGISLIYFLTQTRPYLYHAWPLLEHPTSLKKSIEKAELERSILPIVVRAKASTSVRDWPNNFFDNRLKPYESEKMTRQLIEDFLNRHQYVKIWENRFFEILQSKSTTPKPFGT</sequence>
<feature type="transmembrane region" description="Helical" evidence="1">
    <location>
        <begin position="103"/>
        <end position="122"/>
    </location>
</feature>
<feature type="transmembrane region" description="Helical" evidence="1">
    <location>
        <begin position="13"/>
        <end position="31"/>
    </location>
</feature>
<accession>A0A176S378</accession>
<keyword evidence="1" id="KW-0812">Transmembrane</keyword>
<keyword evidence="1" id="KW-0472">Membrane</keyword>
<gene>
    <name evidence="2" type="ORF">THIOM_001730</name>
</gene>
<feature type="transmembrane region" description="Helical" evidence="1">
    <location>
        <begin position="62"/>
        <end position="82"/>
    </location>
</feature>
<protein>
    <submittedName>
        <fullName evidence="2">Uncharacterized protein</fullName>
    </submittedName>
</protein>
<dbReference type="Proteomes" id="UP000076962">
    <property type="component" value="Unassembled WGS sequence"/>
</dbReference>
<dbReference type="AlphaFoldDB" id="A0A176S378"/>
<reference evidence="2 3" key="1">
    <citation type="submission" date="2016-05" db="EMBL/GenBank/DDBJ databases">
        <title>Single-cell genome of chain-forming Candidatus Thiomargarita nelsonii and comparison to other large sulfur-oxidizing bacteria.</title>
        <authorList>
            <person name="Winkel M."/>
            <person name="Salman V."/>
            <person name="Woyke T."/>
            <person name="Schulz-Vogt H."/>
            <person name="Richter M."/>
            <person name="Flood B."/>
            <person name="Bailey J."/>
            <person name="Amann R."/>
            <person name="Mussmann M."/>
        </authorList>
    </citation>
    <scope>NUCLEOTIDE SEQUENCE [LARGE SCALE GENOMIC DNA]</scope>
    <source>
        <strain evidence="2 3">THI036</strain>
    </source>
</reference>